<dbReference type="OrthoDB" id="2129491at2759"/>
<dbReference type="Pfam" id="PF00201">
    <property type="entry name" value="UDPGT"/>
    <property type="match status" value="1"/>
</dbReference>
<evidence type="ECO:0000256" key="2">
    <source>
        <dbReference type="ARBA" id="ARBA00010928"/>
    </source>
</evidence>
<dbReference type="Gene3D" id="3.40.50.720">
    <property type="entry name" value="NAD(P)-binding Rossmann-like Domain"/>
    <property type="match status" value="1"/>
</dbReference>
<dbReference type="Pfam" id="PF01408">
    <property type="entry name" value="GFO_IDH_MocA"/>
    <property type="match status" value="1"/>
</dbReference>
<dbReference type="EMBL" id="MLFT02000009">
    <property type="protein sequence ID" value="PHT37799.1"/>
    <property type="molecule type" value="Genomic_DNA"/>
</dbReference>
<protein>
    <recommendedName>
        <fullName evidence="6">Glycosyltransferase</fullName>
        <ecNumber evidence="6">2.4.1.-</ecNumber>
    </recommendedName>
</protein>
<keyword evidence="10" id="KW-1185">Reference proteome</keyword>
<comment type="similarity">
    <text evidence="2">Belongs to the Gfo/Idh/MocA family.</text>
</comment>
<dbReference type="InterPro" id="IPR000683">
    <property type="entry name" value="Gfo/Idh/MocA-like_OxRdtase_N"/>
</dbReference>
<name>A0A2G2VXW3_CAPBA</name>
<dbReference type="GO" id="GO:0000166">
    <property type="term" value="F:nucleotide binding"/>
    <property type="evidence" value="ECO:0007669"/>
    <property type="project" value="InterPro"/>
</dbReference>
<evidence type="ECO:0000256" key="5">
    <source>
        <dbReference type="RuleBase" id="RU003718"/>
    </source>
</evidence>
<dbReference type="InterPro" id="IPR002213">
    <property type="entry name" value="UDP_glucos_trans"/>
</dbReference>
<dbReference type="InterPro" id="IPR055170">
    <property type="entry name" value="GFO_IDH_MocA-like_dom"/>
</dbReference>
<dbReference type="PROSITE" id="PS00375">
    <property type="entry name" value="UDPGT"/>
    <property type="match status" value="1"/>
</dbReference>
<sequence length="529" mass="58767">MAFSTINFGILGCADIARKVSRAILLSQIATLTAIGSRSLEKANKFAAENNFPATAKVYGSYEEVVNDPNVDAVYVPLPTSLHVQWAVLAAEKKKHLLCEKPVGLNVEEVDVILKACESNGVQFMDGTMWMHHPRTAKMREFLNDEGQFGQLKSVNTCFTFAADPNFLENDIRVKPDLDALGALGDVGWYCIRGILWATDFELPKSVVALRNPVLNKAGVIISCGASLTWEDGKVGTFHCSFLSNLTMDLTAVGTKGTLHLHDFVIPYEEHKASFISAVESGFKELVTGWEPKPSEHTITADIPQEALMVREFSRLVGRIKNEGAKPEKKWPTLSRKTTLVLDAVKASIEKGFEPMEIKIGLGLESSNVAFIWIIRGLNFTLEVEKWLRDENFEEKVKGRGMIIRGWAPQVMILSHPSVGGFLTHCGWNSTLEGISSGVPMITFPMFAEQFYNEKLIVSVLKIGVRVGVEVSTDSWNEEKNGVPVNKDQIKKAIDKLMDKGFESEERRKRAKELSHISNKAIQEMVLHS</sequence>
<dbReference type="SUPFAM" id="SSF53756">
    <property type="entry name" value="UDP-Glycosyltransferase/glycogen phosphorylase"/>
    <property type="match status" value="1"/>
</dbReference>
<evidence type="ECO:0000313" key="9">
    <source>
        <dbReference type="EMBL" id="PHT37799.1"/>
    </source>
</evidence>
<comment type="similarity">
    <text evidence="1 5">Belongs to the UDP-glycosyltransferase family.</text>
</comment>
<accession>A0A2G2VXW3</accession>
<dbReference type="STRING" id="33114.A0A2G2VXW3"/>
<keyword evidence="4 5" id="KW-0808">Transferase</keyword>
<dbReference type="InterPro" id="IPR035595">
    <property type="entry name" value="UDP_glycos_trans_CS"/>
</dbReference>
<evidence type="ECO:0000259" key="8">
    <source>
        <dbReference type="Pfam" id="PF22725"/>
    </source>
</evidence>
<evidence type="ECO:0000256" key="1">
    <source>
        <dbReference type="ARBA" id="ARBA00009995"/>
    </source>
</evidence>
<evidence type="ECO:0000313" key="10">
    <source>
        <dbReference type="Proteomes" id="UP000224567"/>
    </source>
</evidence>
<dbReference type="Pfam" id="PF22725">
    <property type="entry name" value="GFO_IDH_MocA_C3"/>
    <property type="match status" value="1"/>
</dbReference>
<dbReference type="FunFam" id="3.40.50.2000:FF:000060">
    <property type="entry name" value="Glycosyltransferase"/>
    <property type="match status" value="1"/>
</dbReference>
<feature type="domain" description="GFO/IDH/MocA-like oxidoreductase" evidence="8">
    <location>
        <begin position="145"/>
        <end position="259"/>
    </location>
</feature>
<dbReference type="Gene3D" id="3.40.50.2000">
    <property type="entry name" value="Glycogen Phosphorylase B"/>
    <property type="match status" value="1"/>
</dbReference>
<feature type="domain" description="Gfo/Idh/MocA-like oxidoreductase N-terminal" evidence="7">
    <location>
        <begin position="6"/>
        <end position="125"/>
    </location>
</feature>
<reference evidence="9 10" key="1">
    <citation type="journal article" date="2017" name="Genome Biol.">
        <title>New reference genome sequences of hot pepper reveal the massive evolution of plant disease-resistance genes by retroduplication.</title>
        <authorList>
            <person name="Kim S."/>
            <person name="Park J."/>
            <person name="Yeom S.I."/>
            <person name="Kim Y.M."/>
            <person name="Seo E."/>
            <person name="Kim K.T."/>
            <person name="Kim M.S."/>
            <person name="Lee J.M."/>
            <person name="Cheong K."/>
            <person name="Shin H.S."/>
            <person name="Kim S.B."/>
            <person name="Han K."/>
            <person name="Lee J."/>
            <person name="Park M."/>
            <person name="Lee H.A."/>
            <person name="Lee H.Y."/>
            <person name="Lee Y."/>
            <person name="Oh S."/>
            <person name="Lee J.H."/>
            <person name="Choi E."/>
            <person name="Choi E."/>
            <person name="Lee S.E."/>
            <person name="Jeon J."/>
            <person name="Kim H."/>
            <person name="Choi G."/>
            <person name="Song H."/>
            <person name="Lee J."/>
            <person name="Lee S.C."/>
            <person name="Kwon J.K."/>
            <person name="Lee H.Y."/>
            <person name="Koo N."/>
            <person name="Hong Y."/>
            <person name="Kim R.W."/>
            <person name="Kang W.H."/>
            <person name="Huh J.H."/>
            <person name="Kang B.C."/>
            <person name="Yang T.J."/>
            <person name="Lee Y.H."/>
            <person name="Bennetzen J.L."/>
            <person name="Choi D."/>
        </authorList>
    </citation>
    <scope>NUCLEOTIDE SEQUENCE [LARGE SCALE GENOMIC DNA]</scope>
    <source>
        <strain evidence="10">cv. PBC81</strain>
    </source>
</reference>
<dbReference type="PANTHER" id="PTHR46368:SF4">
    <property type="entry name" value="OS10G0403700 PROTEIN"/>
    <property type="match status" value="1"/>
</dbReference>
<evidence type="ECO:0000256" key="6">
    <source>
        <dbReference type="RuleBase" id="RU362057"/>
    </source>
</evidence>
<reference evidence="10" key="2">
    <citation type="journal article" date="2017" name="J. Anim. Genet.">
        <title>Multiple reference genome sequences of hot pepper reveal the massive evolution of plant disease resistance genes by retroduplication.</title>
        <authorList>
            <person name="Kim S."/>
            <person name="Park J."/>
            <person name="Yeom S.-I."/>
            <person name="Kim Y.-M."/>
            <person name="Seo E."/>
            <person name="Kim K.-T."/>
            <person name="Kim M.-S."/>
            <person name="Lee J.M."/>
            <person name="Cheong K."/>
            <person name="Shin H.-S."/>
            <person name="Kim S.-B."/>
            <person name="Han K."/>
            <person name="Lee J."/>
            <person name="Park M."/>
            <person name="Lee H.-A."/>
            <person name="Lee H.-Y."/>
            <person name="Lee Y."/>
            <person name="Oh S."/>
            <person name="Lee J.H."/>
            <person name="Choi E."/>
            <person name="Choi E."/>
            <person name="Lee S.E."/>
            <person name="Jeon J."/>
            <person name="Kim H."/>
            <person name="Choi G."/>
            <person name="Song H."/>
            <person name="Lee J."/>
            <person name="Lee S.-C."/>
            <person name="Kwon J.-K."/>
            <person name="Lee H.-Y."/>
            <person name="Koo N."/>
            <person name="Hong Y."/>
            <person name="Kim R.W."/>
            <person name="Kang W.-H."/>
            <person name="Huh J.H."/>
            <person name="Kang B.-C."/>
            <person name="Yang T.-J."/>
            <person name="Lee Y.-H."/>
            <person name="Bennetzen J.L."/>
            <person name="Choi D."/>
        </authorList>
    </citation>
    <scope>NUCLEOTIDE SEQUENCE [LARGE SCALE GENOMIC DNA]</scope>
    <source>
        <strain evidence="10">cv. PBC81</strain>
    </source>
</reference>
<dbReference type="Proteomes" id="UP000224567">
    <property type="component" value="Unassembled WGS sequence"/>
</dbReference>
<dbReference type="CDD" id="cd03784">
    <property type="entry name" value="GT1_Gtf-like"/>
    <property type="match status" value="1"/>
</dbReference>
<evidence type="ECO:0000259" key="7">
    <source>
        <dbReference type="Pfam" id="PF01408"/>
    </source>
</evidence>
<dbReference type="SUPFAM" id="SSF55347">
    <property type="entry name" value="Glyceraldehyde-3-phosphate dehydrogenase-like, C-terminal domain"/>
    <property type="match status" value="1"/>
</dbReference>
<dbReference type="Gene3D" id="3.30.360.10">
    <property type="entry name" value="Dihydrodipicolinate Reductase, domain 2"/>
    <property type="match status" value="1"/>
</dbReference>
<evidence type="ECO:0000256" key="3">
    <source>
        <dbReference type="ARBA" id="ARBA00022676"/>
    </source>
</evidence>
<dbReference type="EC" id="2.4.1.-" evidence="6"/>
<gene>
    <name evidence="9" type="ORF">CQW23_21372</name>
</gene>
<dbReference type="SUPFAM" id="SSF51735">
    <property type="entry name" value="NAD(P)-binding Rossmann-fold domains"/>
    <property type="match status" value="1"/>
</dbReference>
<proteinExistence type="inferred from homology"/>
<dbReference type="GO" id="GO:0016138">
    <property type="term" value="P:glycoside biosynthetic process"/>
    <property type="evidence" value="ECO:0007669"/>
    <property type="project" value="UniProtKB-ARBA"/>
</dbReference>
<evidence type="ECO:0000256" key="4">
    <source>
        <dbReference type="ARBA" id="ARBA00022679"/>
    </source>
</evidence>
<keyword evidence="3 5" id="KW-0328">Glycosyltransferase</keyword>
<dbReference type="AlphaFoldDB" id="A0A2G2VXW3"/>
<dbReference type="InterPro" id="IPR036291">
    <property type="entry name" value="NAD(P)-bd_dom_sf"/>
</dbReference>
<dbReference type="GO" id="GO:0008194">
    <property type="term" value="F:UDP-glycosyltransferase activity"/>
    <property type="evidence" value="ECO:0007669"/>
    <property type="project" value="InterPro"/>
</dbReference>
<comment type="caution">
    <text evidence="9">The sequence shown here is derived from an EMBL/GenBank/DDBJ whole genome shotgun (WGS) entry which is preliminary data.</text>
</comment>
<dbReference type="PANTHER" id="PTHR46368">
    <property type="match status" value="1"/>
</dbReference>
<organism evidence="9 10">
    <name type="scientific">Capsicum baccatum</name>
    <name type="common">Peruvian pepper</name>
    <dbReference type="NCBI Taxonomy" id="33114"/>
    <lineage>
        <taxon>Eukaryota</taxon>
        <taxon>Viridiplantae</taxon>
        <taxon>Streptophyta</taxon>
        <taxon>Embryophyta</taxon>
        <taxon>Tracheophyta</taxon>
        <taxon>Spermatophyta</taxon>
        <taxon>Magnoliopsida</taxon>
        <taxon>eudicotyledons</taxon>
        <taxon>Gunneridae</taxon>
        <taxon>Pentapetalae</taxon>
        <taxon>asterids</taxon>
        <taxon>lamiids</taxon>
        <taxon>Solanales</taxon>
        <taxon>Solanaceae</taxon>
        <taxon>Solanoideae</taxon>
        <taxon>Capsiceae</taxon>
        <taxon>Capsicum</taxon>
    </lineage>
</organism>